<dbReference type="Proteomes" id="UP000195331">
    <property type="component" value="Chromosome"/>
</dbReference>
<dbReference type="GO" id="GO:0016020">
    <property type="term" value="C:membrane"/>
    <property type="evidence" value="ECO:0007669"/>
    <property type="project" value="InterPro"/>
</dbReference>
<protein>
    <recommendedName>
        <fullName evidence="10">Lipoprotein LpqH</fullName>
    </recommendedName>
</protein>
<feature type="signal peptide" evidence="7">
    <location>
        <begin position="1"/>
        <end position="18"/>
    </location>
</feature>
<accession>A0A1Y0CGQ8</accession>
<keyword evidence="3" id="KW-0472">Membrane</keyword>
<dbReference type="InterPro" id="IPR008691">
    <property type="entry name" value="LpqH"/>
</dbReference>
<keyword evidence="1" id="KW-1003">Cell membrane</keyword>
<evidence type="ECO:0000256" key="4">
    <source>
        <dbReference type="ARBA" id="ARBA00023139"/>
    </source>
</evidence>
<keyword evidence="5" id="KW-0449">Lipoprotein</keyword>
<feature type="region of interest" description="Disordered" evidence="6">
    <location>
        <begin position="28"/>
        <end position="49"/>
    </location>
</feature>
<keyword evidence="9" id="KW-1185">Reference proteome</keyword>
<dbReference type="KEGG" id="mdx:BTO20_35450"/>
<feature type="chain" id="PRO_5039362691" description="Lipoprotein LpqH" evidence="7">
    <location>
        <begin position="19"/>
        <end position="161"/>
    </location>
</feature>
<reference evidence="8 9" key="1">
    <citation type="submission" date="2017-04" db="EMBL/GenBank/DDBJ databases">
        <title>Whole Genome Sequence of 1,4-Dioxane Degrading Bacterium Mycobacterium dioxanotrophicus PH-06.</title>
        <authorList>
            <person name="He Y."/>
        </authorList>
    </citation>
    <scope>NUCLEOTIDE SEQUENCE [LARGE SCALE GENOMIC DNA]</scope>
    <source>
        <strain evidence="8 9">PH-06</strain>
    </source>
</reference>
<evidence type="ECO:0000256" key="7">
    <source>
        <dbReference type="SAM" id="SignalP"/>
    </source>
</evidence>
<dbReference type="AlphaFoldDB" id="A0A1Y0CGQ8"/>
<gene>
    <name evidence="8" type="ORF">BTO20_35450</name>
</gene>
<keyword evidence="4" id="KW-0564">Palmitate</keyword>
<dbReference type="Pfam" id="PF05481">
    <property type="entry name" value="Myco_19_kDa"/>
    <property type="match status" value="1"/>
</dbReference>
<evidence type="ECO:0000256" key="3">
    <source>
        <dbReference type="ARBA" id="ARBA00023136"/>
    </source>
</evidence>
<dbReference type="PROSITE" id="PS51257">
    <property type="entry name" value="PROKAR_LIPOPROTEIN"/>
    <property type="match status" value="1"/>
</dbReference>
<feature type="compositionally biased region" description="Polar residues" evidence="6">
    <location>
        <begin position="40"/>
        <end position="49"/>
    </location>
</feature>
<evidence type="ECO:0000256" key="5">
    <source>
        <dbReference type="ARBA" id="ARBA00023288"/>
    </source>
</evidence>
<feature type="compositionally biased region" description="Low complexity" evidence="6">
    <location>
        <begin position="28"/>
        <end position="39"/>
    </location>
</feature>
<dbReference type="RefSeq" id="WP_198344611.1">
    <property type="nucleotide sequence ID" value="NZ_CP020809.1"/>
</dbReference>
<evidence type="ECO:0000313" key="8">
    <source>
        <dbReference type="EMBL" id="ART74135.1"/>
    </source>
</evidence>
<evidence type="ECO:0000256" key="6">
    <source>
        <dbReference type="SAM" id="MobiDB-lite"/>
    </source>
</evidence>
<proteinExistence type="predicted"/>
<evidence type="ECO:0008006" key="10">
    <source>
        <dbReference type="Google" id="ProtNLM"/>
    </source>
</evidence>
<sequence>MTRVVMIGVASAAVAACAVTGCSNGSSTGTSATTANNASPSEPTSAGASGATTVLVDGQAQKVSGPVTCTAAESDINVTIGDAATGVGAVISNDSPPAVHSVGLGNVNGVTLGYADAAAGHGNASATKTGNSYKITGTAVGLDASNQQQVTKPFELDFTCP</sequence>
<organism evidence="8 9">
    <name type="scientific">Mycobacterium dioxanotrophicus</name>
    <dbReference type="NCBI Taxonomy" id="482462"/>
    <lineage>
        <taxon>Bacteria</taxon>
        <taxon>Bacillati</taxon>
        <taxon>Actinomycetota</taxon>
        <taxon>Actinomycetes</taxon>
        <taxon>Mycobacteriales</taxon>
        <taxon>Mycobacteriaceae</taxon>
        <taxon>Mycobacterium</taxon>
    </lineage>
</organism>
<keyword evidence="2 7" id="KW-0732">Signal</keyword>
<evidence type="ECO:0000256" key="1">
    <source>
        <dbReference type="ARBA" id="ARBA00022475"/>
    </source>
</evidence>
<evidence type="ECO:0000313" key="9">
    <source>
        <dbReference type="Proteomes" id="UP000195331"/>
    </source>
</evidence>
<name>A0A1Y0CGQ8_9MYCO</name>
<dbReference type="EMBL" id="CP020809">
    <property type="protein sequence ID" value="ART74135.1"/>
    <property type="molecule type" value="Genomic_DNA"/>
</dbReference>
<evidence type="ECO:0000256" key="2">
    <source>
        <dbReference type="ARBA" id="ARBA00022729"/>
    </source>
</evidence>